<dbReference type="PROSITE" id="PS50075">
    <property type="entry name" value="CARRIER"/>
    <property type="match status" value="1"/>
</dbReference>
<dbReference type="InterPro" id="IPR006162">
    <property type="entry name" value="Ppantetheine_attach_site"/>
</dbReference>
<comment type="caution">
    <text evidence="4">The sequence shown here is derived from an EMBL/GenBank/DDBJ whole genome shotgun (WGS) entry which is preliminary data.</text>
</comment>
<dbReference type="InterPro" id="IPR009081">
    <property type="entry name" value="PP-bd_ACP"/>
</dbReference>
<evidence type="ECO:0000313" key="5">
    <source>
        <dbReference type="Proteomes" id="UP001331561"/>
    </source>
</evidence>
<feature type="domain" description="Carrier" evidence="3">
    <location>
        <begin position="3"/>
        <end position="88"/>
    </location>
</feature>
<dbReference type="PROSITE" id="PS00012">
    <property type="entry name" value="PHOSPHOPANTETHEINE"/>
    <property type="match status" value="1"/>
</dbReference>
<evidence type="ECO:0000256" key="1">
    <source>
        <dbReference type="ARBA" id="ARBA00022450"/>
    </source>
</evidence>
<name>A0ABU6K2U1_9RHOO</name>
<evidence type="ECO:0000259" key="3">
    <source>
        <dbReference type="PROSITE" id="PS50075"/>
    </source>
</evidence>
<protein>
    <submittedName>
        <fullName evidence="4">Acyl carrier protein</fullName>
    </submittedName>
</protein>
<dbReference type="Gene3D" id="1.10.1200.10">
    <property type="entry name" value="ACP-like"/>
    <property type="match status" value="1"/>
</dbReference>
<sequence>MQTNLSVFVAELLALVLDASEKPVPNGGITATEVLFGNASRLQLDSLDALQISMAIQKAYGIRLADSKDTRRAMMSLESLAKYLLERGATPKTAS</sequence>
<keyword evidence="5" id="KW-1185">Reference proteome</keyword>
<dbReference type="EMBL" id="JAYXHS010000002">
    <property type="protein sequence ID" value="MEC5386238.1"/>
    <property type="molecule type" value="Genomic_DNA"/>
</dbReference>
<keyword evidence="2" id="KW-0597">Phosphoprotein</keyword>
<gene>
    <name evidence="4" type="ORF">VVD49_10920</name>
</gene>
<dbReference type="RefSeq" id="WP_327599210.1">
    <property type="nucleotide sequence ID" value="NZ_JAYXHS010000002.1"/>
</dbReference>
<dbReference type="SUPFAM" id="SSF47336">
    <property type="entry name" value="ACP-like"/>
    <property type="match status" value="1"/>
</dbReference>
<dbReference type="Proteomes" id="UP001331561">
    <property type="component" value="Unassembled WGS sequence"/>
</dbReference>
<proteinExistence type="predicted"/>
<dbReference type="InterPro" id="IPR036736">
    <property type="entry name" value="ACP-like_sf"/>
</dbReference>
<accession>A0ABU6K2U1</accession>
<evidence type="ECO:0000256" key="2">
    <source>
        <dbReference type="ARBA" id="ARBA00022553"/>
    </source>
</evidence>
<keyword evidence="1" id="KW-0596">Phosphopantetheine</keyword>
<reference evidence="4 5" key="1">
    <citation type="submission" date="2024-01" db="EMBL/GenBank/DDBJ databases">
        <title>Uliginosibacterium soil sp. nov.</title>
        <authorList>
            <person name="Lv Y."/>
        </authorList>
    </citation>
    <scope>NUCLEOTIDE SEQUENCE [LARGE SCALE GENOMIC DNA]</scope>
    <source>
        <strain evidence="4 5">H3</strain>
    </source>
</reference>
<evidence type="ECO:0000313" key="4">
    <source>
        <dbReference type="EMBL" id="MEC5386238.1"/>
    </source>
</evidence>
<organism evidence="4 5">
    <name type="scientific">Uliginosibacterium silvisoli</name>
    <dbReference type="NCBI Taxonomy" id="3114758"/>
    <lineage>
        <taxon>Bacteria</taxon>
        <taxon>Pseudomonadati</taxon>
        <taxon>Pseudomonadota</taxon>
        <taxon>Betaproteobacteria</taxon>
        <taxon>Rhodocyclales</taxon>
        <taxon>Zoogloeaceae</taxon>
        <taxon>Uliginosibacterium</taxon>
    </lineage>
</organism>